<dbReference type="PROSITE" id="PS51698">
    <property type="entry name" value="U_BOX"/>
    <property type="match status" value="1"/>
</dbReference>
<dbReference type="EMBL" id="CAJOBA010064690">
    <property type="protein sequence ID" value="CAF4353809.1"/>
    <property type="molecule type" value="Genomic_DNA"/>
</dbReference>
<reference evidence="2" key="1">
    <citation type="submission" date="2021-02" db="EMBL/GenBank/DDBJ databases">
        <authorList>
            <person name="Nowell W R."/>
        </authorList>
    </citation>
    <scope>NUCLEOTIDE SEQUENCE</scope>
</reference>
<dbReference type="Pfam" id="PF04564">
    <property type="entry name" value="U-box"/>
    <property type="match status" value="1"/>
</dbReference>
<accession>A0A815YI63</accession>
<proteinExistence type="predicted"/>
<evidence type="ECO:0000313" key="3">
    <source>
        <dbReference type="EMBL" id="CAF4353809.1"/>
    </source>
</evidence>
<dbReference type="Proteomes" id="UP000681722">
    <property type="component" value="Unassembled WGS sequence"/>
</dbReference>
<name>A0A815YI63_9BILA</name>
<dbReference type="PANTHER" id="PTHR46573">
    <property type="entry name" value="WD REPEAT, SAM AND U-BOX DOMAIN-CONTAINING PROTEIN 1"/>
    <property type="match status" value="1"/>
</dbReference>
<dbReference type="SMART" id="SM00504">
    <property type="entry name" value="Ubox"/>
    <property type="match status" value="1"/>
</dbReference>
<dbReference type="Proteomes" id="UP000663829">
    <property type="component" value="Unassembled WGS sequence"/>
</dbReference>
<dbReference type="InterPro" id="IPR003613">
    <property type="entry name" value="Ubox_domain"/>
</dbReference>
<dbReference type="GO" id="GO:0016567">
    <property type="term" value="P:protein ubiquitination"/>
    <property type="evidence" value="ECO:0007669"/>
    <property type="project" value="InterPro"/>
</dbReference>
<dbReference type="EMBL" id="CAJNOQ010029836">
    <property type="protein sequence ID" value="CAF1570835.1"/>
    <property type="molecule type" value="Genomic_DNA"/>
</dbReference>
<dbReference type="CDD" id="cd16655">
    <property type="entry name" value="RING-Ubox_WDSUB1-like"/>
    <property type="match status" value="1"/>
</dbReference>
<dbReference type="InterPro" id="IPR052085">
    <property type="entry name" value="WD-SAM-U-box"/>
</dbReference>
<dbReference type="Gene3D" id="3.30.40.10">
    <property type="entry name" value="Zinc/RING finger domain, C3HC4 (zinc finger)"/>
    <property type="match status" value="1"/>
</dbReference>
<dbReference type="InterPro" id="IPR013083">
    <property type="entry name" value="Znf_RING/FYVE/PHD"/>
</dbReference>
<dbReference type="Proteomes" id="UP000682733">
    <property type="component" value="Unassembled WGS sequence"/>
</dbReference>
<sequence>MATNQSEFAEIYQYAKKNVNPDLIYGSLIYNSNVLTTIPPNETLSILHHIVSHGNLDLFSSVIAIPNLRFILLTKSAGKPSKDILEISHENIKKSQQHKMIYKRIKELNELDKFVEYAKHNQTDQCKQMLIQTDIDLANMKPPYRKYYLIHHLAYANNRREFDELRNLGTCHFNMLLLTSDNKTAAEVAFENHHKDFGNYLESLSPEMKKIREKHQAIQQSLIIAQQEEEKYVEQQLQSIQLPNNMLSCFTCPLTKELFIDPVVCADGFTYERAAIQQWLNGGQTRSPMTNMELSNTNLVPNLVLKSALDELREKEHQVSYL</sequence>
<dbReference type="GO" id="GO:0004842">
    <property type="term" value="F:ubiquitin-protein transferase activity"/>
    <property type="evidence" value="ECO:0007669"/>
    <property type="project" value="InterPro"/>
</dbReference>
<protein>
    <recommendedName>
        <fullName evidence="1">U-box domain-containing protein</fullName>
    </recommendedName>
</protein>
<dbReference type="OrthoDB" id="10064100at2759"/>
<dbReference type="PANTHER" id="PTHR46573:SF1">
    <property type="entry name" value="WD REPEAT, SAM AND U-BOX DOMAIN-CONTAINING PROTEIN 1"/>
    <property type="match status" value="1"/>
</dbReference>
<evidence type="ECO:0000259" key="1">
    <source>
        <dbReference type="PROSITE" id="PS51698"/>
    </source>
</evidence>
<evidence type="ECO:0000313" key="2">
    <source>
        <dbReference type="EMBL" id="CAF1570835.1"/>
    </source>
</evidence>
<comment type="caution">
    <text evidence="2">The sequence shown here is derived from an EMBL/GenBank/DDBJ whole genome shotgun (WGS) entry which is preliminary data.</text>
</comment>
<dbReference type="SUPFAM" id="SSF57850">
    <property type="entry name" value="RING/U-box"/>
    <property type="match status" value="1"/>
</dbReference>
<evidence type="ECO:0000313" key="4">
    <source>
        <dbReference type="EMBL" id="CAF4434197.1"/>
    </source>
</evidence>
<keyword evidence="5" id="KW-1185">Reference proteome</keyword>
<organism evidence="2 5">
    <name type="scientific">Didymodactylos carnosus</name>
    <dbReference type="NCBI Taxonomy" id="1234261"/>
    <lineage>
        <taxon>Eukaryota</taxon>
        <taxon>Metazoa</taxon>
        <taxon>Spiralia</taxon>
        <taxon>Gnathifera</taxon>
        <taxon>Rotifera</taxon>
        <taxon>Eurotatoria</taxon>
        <taxon>Bdelloidea</taxon>
        <taxon>Philodinida</taxon>
        <taxon>Philodinidae</taxon>
        <taxon>Didymodactylos</taxon>
    </lineage>
</organism>
<dbReference type="AlphaFoldDB" id="A0A815YI63"/>
<gene>
    <name evidence="2" type="ORF">GPM918_LOCUS40388</name>
    <name evidence="4" type="ORF">SRO942_LOCUS41327</name>
    <name evidence="3" type="ORF">TMI583_LOCUS41217</name>
</gene>
<dbReference type="EMBL" id="CAJOBC010095666">
    <property type="protein sequence ID" value="CAF4434197.1"/>
    <property type="molecule type" value="Genomic_DNA"/>
</dbReference>
<evidence type="ECO:0000313" key="5">
    <source>
        <dbReference type="Proteomes" id="UP000663829"/>
    </source>
</evidence>
<feature type="domain" description="U-box" evidence="1">
    <location>
        <begin position="245"/>
        <end position="319"/>
    </location>
</feature>